<comment type="caution">
    <text evidence="1">The sequence shown here is derived from an EMBL/GenBank/DDBJ whole genome shotgun (WGS) entry which is preliminary data.</text>
</comment>
<protein>
    <submittedName>
        <fullName evidence="1">Uncharacterized protein</fullName>
    </submittedName>
</protein>
<evidence type="ECO:0000313" key="1">
    <source>
        <dbReference type="EMBL" id="KZB66793.1"/>
    </source>
</evidence>
<reference evidence="1 2" key="1">
    <citation type="submission" date="2015-12" db="EMBL/GenBank/DDBJ databases">
        <title>Genome sequence of Thalassospira lucentensis MCCC 1A02072.</title>
        <authorList>
            <person name="Lu L."/>
            <person name="Lai Q."/>
            <person name="Shao Z."/>
            <person name="Qian P."/>
        </authorList>
    </citation>
    <scope>NUCLEOTIDE SEQUENCE [LARGE SCALE GENOMIC DNA]</scope>
    <source>
        <strain evidence="1 2">MCCC 1A02072</strain>
    </source>
</reference>
<name>A0A154L8C1_9PROT</name>
<dbReference type="AlphaFoldDB" id="A0A154L8C1"/>
<organism evidence="1 2">
    <name type="scientific">Thalassospira lucentensis</name>
    <dbReference type="NCBI Taxonomy" id="168935"/>
    <lineage>
        <taxon>Bacteria</taxon>
        <taxon>Pseudomonadati</taxon>
        <taxon>Pseudomonadota</taxon>
        <taxon>Alphaproteobacteria</taxon>
        <taxon>Rhodospirillales</taxon>
        <taxon>Thalassospiraceae</taxon>
        <taxon>Thalassospira</taxon>
    </lineage>
</organism>
<accession>A0A154L8C1</accession>
<dbReference type="EMBL" id="LPVY01000005">
    <property type="protein sequence ID" value="KZB66793.1"/>
    <property type="molecule type" value="Genomic_DNA"/>
</dbReference>
<evidence type="ECO:0000313" key="2">
    <source>
        <dbReference type="Proteomes" id="UP000076335"/>
    </source>
</evidence>
<proteinExistence type="predicted"/>
<gene>
    <name evidence="1" type="ORF">AUP42_14770</name>
</gene>
<dbReference type="Proteomes" id="UP000076335">
    <property type="component" value="Unassembled WGS sequence"/>
</dbReference>
<sequence>MHNDVRTLNFCEMARVFVKNSAGCDSRHRKYVAFLIHCISLRIRWDASLAILTGRGIKALHLNLLHSEEYDVTGQQAITSGFRTDQPSSVQTSDTKQNSIMALAPLNTDPRRGDLAFGQSQGRGFCVFGIVFSRFPTSGSGFP</sequence>